<accession>A0A223P0V4</accession>
<dbReference type="AlphaFoldDB" id="A0A223P0V4"/>
<dbReference type="EMBL" id="CP022743">
    <property type="protein sequence ID" value="ASU35717.1"/>
    <property type="molecule type" value="Genomic_DNA"/>
</dbReference>
<name>A0A223P0V4_9SPHI</name>
<proteinExistence type="predicted"/>
<protein>
    <submittedName>
        <fullName evidence="1">Uncharacterized protein</fullName>
    </submittedName>
</protein>
<evidence type="ECO:0000313" key="1">
    <source>
        <dbReference type="EMBL" id="ASU35717.1"/>
    </source>
</evidence>
<reference evidence="1 2" key="1">
    <citation type="submission" date="2017-08" db="EMBL/GenBank/DDBJ databases">
        <title>Complete genome sequence of Mucilaginibacter sp. strain BJC16-A31.</title>
        <authorList>
            <consortium name="Henan University of Science and Technology"/>
            <person name="You X."/>
        </authorList>
    </citation>
    <scope>NUCLEOTIDE SEQUENCE [LARGE SCALE GENOMIC DNA]</scope>
    <source>
        <strain evidence="1 2">BJC16-A31</strain>
    </source>
</reference>
<dbReference type="KEGG" id="muc:MuYL_3832"/>
<organism evidence="1 2">
    <name type="scientific">Mucilaginibacter xinganensis</name>
    <dbReference type="NCBI Taxonomy" id="1234841"/>
    <lineage>
        <taxon>Bacteria</taxon>
        <taxon>Pseudomonadati</taxon>
        <taxon>Bacteroidota</taxon>
        <taxon>Sphingobacteriia</taxon>
        <taxon>Sphingobacteriales</taxon>
        <taxon>Sphingobacteriaceae</taxon>
        <taxon>Mucilaginibacter</taxon>
    </lineage>
</organism>
<dbReference type="Proteomes" id="UP000215002">
    <property type="component" value="Chromosome"/>
</dbReference>
<keyword evidence="2" id="KW-1185">Reference proteome</keyword>
<gene>
    <name evidence="1" type="ORF">MuYL_3832</name>
</gene>
<evidence type="ECO:0000313" key="2">
    <source>
        <dbReference type="Proteomes" id="UP000215002"/>
    </source>
</evidence>
<sequence length="57" mass="6430">MLYTLTTASKRESIVLNRGQVSWLVTLLPSFSPRFGRAMDIGKGNNLLCYLQLRDSP</sequence>